<dbReference type="Gene3D" id="3.30.1330.10">
    <property type="entry name" value="PurM-like, N-terminal domain"/>
    <property type="match status" value="1"/>
</dbReference>
<evidence type="ECO:0000313" key="5">
    <source>
        <dbReference type="Proteomes" id="UP000824164"/>
    </source>
</evidence>
<dbReference type="SUPFAM" id="SSF55326">
    <property type="entry name" value="PurM N-terminal domain-like"/>
    <property type="match status" value="1"/>
</dbReference>
<evidence type="ECO:0000259" key="3">
    <source>
        <dbReference type="Pfam" id="PF02769"/>
    </source>
</evidence>
<comment type="similarity">
    <text evidence="1">Belongs to the HypE family.</text>
</comment>
<evidence type="ECO:0000313" key="4">
    <source>
        <dbReference type="EMBL" id="HIU03697.1"/>
    </source>
</evidence>
<accession>A0A9D1HKB0</accession>
<dbReference type="PANTHER" id="PTHR30303:SF4">
    <property type="entry name" value="HYDROGENASE EXPRESSION_FORMATION PROTEIN HYPE"/>
    <property type="match status" value="1"/>
</dbReference>
<dbReference type="EMBL" id="DVLT01000068">
    <property type="protein sequence ID" value="HIU03697.1"/>
    <property type="molecule type" value="Genomic_DNA"/>
</dbReference>
<dbReference type="AlphaFoldDB" id="A0A9D1HKB0"/>
<dbReference type="InterPro" id="IPR036676">
    <property type="entry name" value="PurM-like_C_sf"/>
</dbReference>
<protein>
    <submittedName>
        <fullName evidence="4">AIR synthase family protein</fullName>
    </submittedName>
</protein>
<dbReference type="Gene3D" id="3.90.650.10">
    <property type="entry name" value="PurM-like C-terminal domain"/>
    <property type="match status" value="1"/>
</dbReference>
<dbReference type="InterPro" id="IPR036921">
    <property type="entry name" value="PurM-like_N_sf"/>
</dbReference>
<evidence type="ECO:0000259" key="2">
    <source>
        <dbReference type="Pfam" id="PF00586"/>
    </source>
</evidence>
<evidence type="ECO:0000256" key="1">
    <source>
        <dbReference type="ARBA" id="ARBA00006243"/>
    </source>
</evidence>
<dbReference type="InterPro" id="IPR016188">
    <property type="entry name" value="PurM-like_N"/>
</dbReference>
<dbReference type="Pfam" id="PF00586">
    <property type="entry name" value="AIRS"/>
    <property type="match status" value="1"/>
</dbReference>
<dbReference type="InterPro" id="IPR011854">
    <property type="entry name" value="HypE"/>
</dbReference>
<dbReference type="CDD" id="cd06061">
    <property type="entry name" value="PurM-like1"/>
    <property type="match status" value="1"/>
</dbReference>
<dbReference type="InterPro" id="IPR010918">
    <property type="entry name" value="PurM-like_C_dom"/>
</dbReference>
<dbReference type="PANTHER" id="PTHR30303">
    <property type="entry name" value="HYDROGENASE ISOENZYMES FORMATION PROTEIN HYPE"/>
    <property type="match status" value="1"/>
</dbReference>
<proteinExistence type="inferred from homology"/>
<reference evidence="4" key="2">
    <citation type="journal article" date="2021" name="PeerJ">
        <title>Extensive microbial diversity within the chicken gut microbiome revealed by metagenomics and culture.</title>
        <authorList>
            <person name="Gilroy R."/>
            <person name="Ravi A."/>
            <person name="Getino M."/>
            <person name="Pursley I."/>
            <person name="Horton D.L."/>
            <person name="Alikhan N.F."/>
            <person name="Baker D."/>
            <person name="Gharbi K."/>
            <person name="Hall N."/>
            <person name="Watson M."/>
            <person name="Adriaenssens E.M."/>
            <person name="Foster-Nyarko E."/>
            <person name="Jarju S."/>
            <person name="Secka A."/>
            <person name="Antonio M."/>
            <person name="Oren A."/>
            <person name="Chaudhuri R.R."/>
            <person name="La Ragione R."/>
            <person name="Hildebrand F."/>
            <person name="Pallen M.J."/>
        </authorList>
    </citation>
    <scope>NUCLEOTIDE SEQUENCE</scope>
    <source>
        <strain evidence="4">CHK187-14744</strain>
    </source>
</reference>
<reference evidence="4" key="1">
    <citation type="submission" date="2020-10" db="EMBL/GenBank/DDBJ databases">
        <authorList>
            <person name="Gilroy R."/>
        </authorList>
    </citation>
    <scope>NUCLEOTIDE SEQUENCE</scope>
    <source>
        <strain evidence="4">CHK187-14744</strain>
    </source>
</reference>
<name>A0A9D1HKB0_9FIRM</name>
<dbReference type="GO" id="GO:0051604">
    <property type="term" value="P:protein maturation"/>
    <property type="evidence" value="ECO:0007669"/>
    <property type="project" value="TreeGrafter"/>
</dbReference>
<sequence>MEVGKVPESVLKRSVFKQIRTKREEVLIHPGVGEDCAALKLADDEVFVMSTDPITGTTQEIGTFAVHITANDLASAGAEPVGILLTVLLPDGCEEGELKAMMAQIESECHKLNIEIIGGHTEVTRAVTQPVVTVTGVGKAKDGRVISTGGAKPGQDIVVTKWVGLEGTAIIARSQEKALKSRYSQDFIDQAKDCIRYLSVVDDARIAMQVGVSAMHDVTEGGIFGAFWEMAQASGVGLTVDLKKVPLRQETVEICEFFDLNPYQLISSGSMLMACDRGYDVVEALRKEGIRASVVGKFTDSHDKIIHYDENETRYLEPPKPDELYKVETGQA</sequence>
<organism evidence="4 5">
    <name type="scientific">Candidatus Onthocola gallistercoris</name>
    <dbReference type="NCBI Taxonomy" id="2840876"/>
    <lineage>
        <taxon>Bacteria</taxon>
        <taxon>Bacillati</taxon>
        <taxon>Bacillota</taxon>
        <taxon>Bacilli</taxon>
        <taxon>Candidatus Onthocola</taxon>
    </lineage>
</organism>
<feature type="domain" description="PurM-like C-terminal" evidence="3">
    <location>
        <begin position="152"/>
        <end position="307"/>
    </location>
</feature>
<dbReference type="Proteomes" id="UP000824164">
    <property type="component" value="Unassembled WGS sequence"/>
</dbReference>
<dbReference type="PIRSF" id="PIRSF005644">
    <property type="entry name" value="Hdrgns_mtr_HypE"/>
    <property type="match status" value="1"/>
</dbReference>
<gene>
    <name evidence="4" type="ORF">IAB63_10640</name>
</gene>
<comment type="caution">
    <text evidence="4">The sequence shown here is derived from an EMBL/GenBank/DDBJ whole genome shotgun (WGS) entry which is preliminary data.</text>
</comment>
<dbReference type="SUPFAM" id="SSF56042">
    <property type="entry name" value="PurM C-terminal domain-like"/>
    <property type="match status" value="1"/>
</dbReference>
<feature type="domain" description="PurM-like N-terminal" evidence="2">
    <location>
        <begin position="33"/>
        <end position="139"/>
    </location>
</feature>
<dbReference type="Pfam" id="PF02769">
    <property type="entry name" value="AIRS_C"/>
    <property type="match status" value="1"/>
</dbReference>